<feature type="compositionally biased region" description="Low complexity" evidence="1">
    <location>
        <begin position="37"/>
        <end position="52"/>
    </location>
</feature>
<feature type="region of interest" description="Disordered" evidence="1">
    <location>
        <begin position="12"/>
        <end position="275"/>
    </location>
</feature>
<sequence>MEYVGPRTVVAAATAAESPTILPRTYNHTTLPSNTYSSDQSRDPSLSSRPSLPWTPYSDSSIGLDKDSIDDHHPRLSHVHTPESSHGTRPPSVNEEAMRYHRRRQGKFKIPEERFNPSDHYRRSHRGRRGRHAHASHRQPQRNERRNSANTGCLRSAKHTENPADIVLEPQPDKTKVVGDNLTKKTKNNGPTWRRISQGLGLRKSKKKEQTEEQPPVEAEDAPRKKSKWKFWAKQPPGDDSEASDAPRTSDPNEEPMFSVTSDSRPSLLEAHEEAPISVHLHAVMRRVSRGE</sequence>
<proteinExistence type="predicted"/>
<feature type="compositionally biased region" description="Basic and acidic residues" evidence="1">
    <location>
        <begin position="109"/>
        <end position="121"/>
    </location>
</feature>
<feature type="compositionally biased region" description="Polar residues" evidence="1">
    <location>
        <begin position="26"/>
        <end position="36"/>
    </location>
</feature>
<name>A0A8H4K358_9HYPO</name>
<dbReference type="AlphaFoldDB" id="A0A8H4K358"/>
<accession>A0A8H4K358</accession>
<feature type="compositionally biased region" description="Basic and acidic residues" evidence="1">
    <location>
        <begin position="64"/>
        <end position="74"/>
    </location>
</feature>
<gene>
    <name evidence="2" type="ORF">FACUT_2425</name>
</gene>
<evidence type="ECO:0000313" key="2">
    <source>
        <dbReference type="EMBL" id="KAF4441863.1"/>
    </source>
</evidence>
<feature type="compositionally biased region" description="Basic residues" evidence="1">
    <location>
        <begin position="122"/>
        <end position="140"/>
    </location>
</feature>
<dbReference type="EMBL" id="JAADJF010000053">
    <property type="protein sequence ID" value="KAF4441863.1"/>
    <property type="molecule type" value="Genomic_DNA"/>
</dbReference>
<organism evidence="2 3">
    <name type="scientific">Fusarium acutatum</name>
    <dbReference type="NCBI Taxonomy" id="78861"/>
    <lineage>
        <taxon>Eukaryota</taxon>
        <taxon>Fungi</taxon>
        <taxon>Dikarya</taxon>
        <taxon>Ascomycota</taxon>
        <taxon>Pezizomycotina</taxon>
        <taxon>Sordariomycetes</taxon>
        <taxon>Hypocreomycetidae</taxon>
        <taxon>Hypocreales</taxon>
        <taxon>Nectriaceae</taxon>
        <taxon>Fusarium</taxon>
        <taxon>Fusarium fujikuroi species complex</taxon>
    </lineage>
</organism>
<dbReference type="Proteomes" id="UP000536711">
    <property type="component" value="Unassembled WGS sequence"/>
</dbReference>
<dbReference type="OrthoDB" id="5097987at2759"/>
<evidence type="ECO:0000313" key="3">
    <source>
        <dbReference type="Proteomes" id="UP000536711"/>
    </source>
</evidence>
<comment type="caution">
    <text evidence="2">The sequence shown here is derived from an EMBL/GenBank/DDBJ whole genome shotgun (WGS) entry which is preliminary data.</text>
</comment>
<protein>
    <submittedName>
        <fullName evidence="2">Uncharacterized protein</fullName>
    </submittedName>
</protein>
<evidence type="ECO:0000256" key="1">
    <source>
        <dbReference type="SAM" id="MobiDB-lite"/>
    </source>
</evidence>
<reference evidence="2 3" key="1">
    <citation type="submission" date="2020-01" db="EMBL/GenBank/DDBJ databases">
        <title>Identification and distribution of gene clusters putatively required for synthesis of sphingolipid metabolism inhibitors in phylogenetically diverse species of the filamentous fungus Fusarium.</title>
        <authorList>
            <person name="Kim H.-S."/>
            <person name="Busman M."/>
            <person name="Brown D.W."/>
            <person name="Divon H."/>
            <person name="Uhlig S."/>
            <person name="Proctor R.H."/>
        </authorList>
    </citation>
    <scope>NUCLEOTIDE SEQUENCE [LARGE SCALE GENOMIC DNA]</scope>
    <source>
        <strain evidence="2 3">NRRL 13308</strain>
    </source>
</reference>
<keyword evidence="3" id="KW-1185">Reference proteome</keyword>